<comment type="catalytic activity">
    <reaction evidence="5">
        <text>a 5'-end (N(2),N(7)-dimethyl 5'-triphosphoguanosine)-ribonucleoside in snRNA + S-adenosyl-L-methionine = a 5'-end (N(2),N(2),N(7)-trimethyl 5'-triphosphoguanosine)-ribonucleoside in snRNA + S-adenosyl-L-homocysteine + H(+)</text>
        <dbReference type="Rhea" id="RHEA:78479"/>
        <dbReference type="Rhea" id="RHEA-COMP:19087"/>
        <dbReference type="Rhea" id="RHEA-COMP:19089"/>
        <dbReference type="ChEBI" id="CHEBI:15378"/>
        <dbReference type="ChEBI" id="CHEBI:57856"/>
        <dbReference type="ChEBI" id="CHEBI:59789"/>
        <dbReference type="ChEBI" id="CHEBI:167623"/>
        <dbReference type="ChEBI" id="CHEBI:172880"/>
    </reaction>
    <physiologicalReaction direction="left-to-right" evidence="5">
        <dbReference type="Rhea" id="RHEA:78480"/>
    </physiologicalReaction>
</comment>
<comment type="similarity">
    <text evidence="2">Belongs to the methyltransferase superfamily. Trimethylguanosine synthase family.</text>
</comment>
<dbReference type="SUPFAM" id="SSF53335">
    <property type="entry name" value="S-adenosyl-L-methionine-dependent methyltransferases"/>
    <property type="match status" value="1"/>
</dbReference>
<reference evidence="9" key="1">
    <citation type="submission" date="2014-03" db="EMBL/GenBank/DDBJ databases">
        <title>The Genome Sequence of Puccinia striiformis f. sp. tritici PST-78.</title>
        <authorList>
            <consortium name="The Broad Institute Genome Sequencing Platform"/>
            <person name="Cuomo C."/>
            <person name="Hulbert S."/>
            <person name="Chen X."/>
            <person name="Walker B."/>
            <person name="Young S.K."/>
            <person name="Zeng Q."/>
            <person name="Gargeya S."/>
            <person name="Fitzgerald M."/>
            <person name="Haas B."/>
            <person name="Abouelleil A."/>
            <person name="Alvarado L."/>
            <person name="Arachchi H.M."/>
            <person name="Berlin A.M."/>
            <person name="Chapman S.B."/>
            <person name="Goldberg J."/>
            <person name="Griggs A."/>
            <person name="Gujja S."/>
            <person name="Hansen M."/>
            <person name="Howarth C."/>
            <person name="Imamovic A."/>
            <person name="Larimer J."/>
            <person name="McCowan C."/>
            <person name="Montmayeur A."/>
            <person name="Murphy C."/>
            <person name="Neiman D."/>
            <person name="Pearson M."/>
            <person name="Priest M."/>
            <person name="Roberts A."/>
            <person name="Saif S."/>
            <person name="Shea T."/>
            <person name="Sisk P."/>
            <person name="Sykes S."/>
            <person name="Wortman J."/>
            <person name="Nusbaum C."/>
            <person name="Birren B."/>
        </authorList>
    </citation>
    <scope>NUCLEOTIDE SEQUENCE [LARGE SCALE GENOMIC DNA]</scope>
    <source>
        <strain evidence="9">race PST-78</strain>
    </source>
</reference>
<evidence type="ECO:0000256" key="3">
    <source>
        <dbReference type="ARBA" id="ARBA00047418"/>
    </source>
</evidence>
<evidence type="ECO:0000313" key="8">
    <source>
        <dbReference type="EMBL" id="KNE97877.1"/>
    </source>
</evidence>
<comment type="catalytic activity">
    <reaction evidence="3">
        <text>a 5'-end (N(2),N(7)-dimethyl 5'-triphosphoguanosine)-ribonucleoside in snoRNA + S-adenosyl-L-methionine = a 5'-end (N(2),N(2),N(7)-trimethyl 5'-triphosphoguanosine)-ribonucleoside in snoRNA + S-adenosyl-L-homocysteine + H(+)</text>
        <dbReference type="Rhea" id="RHEA:78507"/>
        <dbReference type="Rhea" id="RHEA-COMP:19088"/>
        <dbReference type="Rhea" id="RHEA-COMP:19090"/>
        <dbReference type="ChEBI" id="CHEBI:15378"/>
        <dbReference type="ChEBI" id="CHEBI:57856"/>
        <dbReference type="ChEBI" id="CHEBI:59789"/>
        <dbReference type="ChEBI" id="CHEBI:167623"/>
        <dbReference type="ChEBI" id="CHEBI:172880"/>
    </reaction>
    <physiologicalReaction direction="left-to-right" evidence="3">
        <dbReference type="Rhea" id="RHEA:78508"/>
    </physiologicalReaction>
</comment>
<evidence type="ECO:0000256" key="4">
    <source>
        <dbReference type="ARBA" id="ARBA00048740"/>
    </source>
</evidence>
<evidence type="ECO:0000256" key="5">
    <source>
        <dbReference type="ARBA" id="ARBA00048763"/>
    </source>
</evidence>
<dbReference type="InterPro" id="IPR029063">
    <property type="entry name" value="SAM-dependent_MTases_sf"/>
</dbReference>
<proteinExistence type="inferred from homology"/>
<evidence type="ECO:0000256" key="6">
    <source>
        <dbReference type="ARBA" id="ARBA00049075"/>
    </source>
</evidence>
<dbReference type="Proteomes" id="UP000054564">
    <property type="component" value="Unassembled WGS sequence"/>
</dbReference>
<dbReference type="CDD" id="cd02440">
    <property type="entry name" value="AdoMet_MTases"/>
    <property type="match status" value="1"/>
</dbReference>
<evidence type="ECO:0000313" key="9">
    <source>
        <dbReference type="Proteomes" id="UP000054564"/>
    </source>
</evidence>
<keyword evidence="9" id="KW-1185">Reference proteome</keyword>
<organism evidence="8 9">
    <name type="scientific">Puccinia striiformis f. sp. tritici PST-78</name>
    <dbReference type="NCBI Taxonomy" id="1165861"/>
    <lineage>
        <taxon>Eukaryota</taxon>
        <taxon>Fungi</taxon>
        <taxon>Dikarya</taxon>
        <taxon>Basidiomycota</taxon>
        <taxon>Pucciniomycotina</taxon>
        <taxon>Pucciniomycetes</taxon>
        <taxon>Pucciniales</taxon>
        <taxon>Pucciniaceae</taxon>
        <taxon>Puccinia</taxon>
    </lineage>
</organism>
<dbReference type="OrthoDB" id="194443at2759"/>
<evidence type="ECO:0000256" key="1">
    <source>
        <dbReference type="ARBA" id="ARBA00018517"/>
    </source>
</evidence>
<dbReference type="EMBL" id="AJIL01000063">
    <property type="protein sequence ID" value="KNE97877.1"/>
    <property type="molecule type" value="Genomic_DNA"/>
</dbReference>
<comment type="catalytic activity">
    <reaction evidence="4">
        <text>a 5'-end (N(7)-methyl 5'-triphosphoguanosine)-ribonucleoside in snoRNA + S-adenosyl-L-methionine = a 5'-end (N(2),N(7)-dimethyl 5'-triphosphoguanosine)-ribonucleoside in snoRNA + S-adenosyl-L-homocysteine + H(+)</text>
        <dbReference type="Rhea" id="RHEA:78475"/>
        <dbReference type="Rhea" id="RHEA-COMP:19086"/>
        <dbReference type="Rhea" id="RHEA-COMP:19088"/>
        <dbReference type="ChEBI" id="CHEBI:15378"/>
        <dbReference type="ChEBI" id="CHEBI:57856"/>
        <dbReference type="ChEBI" id="CHEBI:59789"/>
        <dbReference type="ChEBI" id="CHEBI:156461"/>
        <dbReference type="ChEBI" id="CHEBI:172880"/>
    </reaction>
    <physiologicalReaction direction="left-to-right" evidence="4">
        <dbReference type="Rhea" id="RHEA:78476"/>
    </physiologicalReaction>
</comment>
<accession>A0A0L0VEZ2</accession>
<evidence type="ECO:0000256" key="2">
    <source>
        <dbReference type="ARBA" id="ARBA00025783"/>
    </source>
</evidence>
<dbReference type="GO" id="GO:0005634">
    <property type="term" value="C:nucleus"/>
    <property type="evidence" value="ECO:0007669"/>
    <property type="project" value="TreeGrafter"/>
</dbReference>
<gene>
    <name evidence="8" type="ORF">PSTG_08900</name>
</gene>
<protein>
    <recommendedName>
        <fullName evidence="1">Trimethylguanosine synthase</fullName>
    </recommendedName>
    <alternativeName>
        <fullName evidence="7">Cap-specific guanine-N(2) methyltransferase</fullName>
    </alternativeName>
</protein>
<comment type="caution">
    <text evidence="8">The sequence shown here is derived from an EMBL/GenBank/DDBJ whole genome shotgun (WGS) entry which is preliminary data.</text>
</comment>
<dbReference type="GO" id="GO:0071164">
    <property type="term" value="F:RNA cap trimethylguanosine synthase activity"/>
    <property type="evidence" value="ECO:0007669"/>
    <property type="project" value="TreeGrafter"/>
</dbReference>
<sequence length="314" mass="36027">MRILTYAVRKAMAEAAAHQELIPCAPPTTATPKNLKRTSVDHEHTPINKKIRFIPEDVPQEDEEMDYITGDNLPQEMEKYWVQRKRLFSRFDEGIKMDKQSWYSVTPELIAQQIAARSKCKLIVDGFCGAGGNTIQFAMTCDKVIAIDNDPNKIKLAINNARVYGVLDKIQFICTDFLAWMAGLNPTQIDEIETVFLSPPWGGLDYLSSPSPTATSTKKKKRNHYYKLKDLQPINGYDLFQKTRSVTDKIVFFLPRHMDIQDLSRLAEFYPLPDNQNEKNEEGRYVIEVEENWMNQKCKAITVYFGPLVSSIHP</sequence>
<dbReference type="PANTHER" id="PTHR14741:SF32">
    <property type="entry name" value="TRIMETHYLGUANOSINE SYNTHASE"/>
    <property type="match status" value="1"/>
</dbReference>
<comment type="catalytic activity">
    <reaction evidence="6">
        <text>a 5'-end (N(7)-methyl 5'-triphosphoguanosine)-ribonucleoside in snRNA + S-adenosyl-L-methionine = a 5'-end (N(2),N(7)-dimethyl 5'-triphosphoguanosine)-ribonucleoside in snRNA + S-adenosyl-L-homocysteine + H(+)</text>
        <dbReference type="Rhea" id="RHEA:78471"/>
        <dbReference type="Rhea" id="RHEA-COMP:19085"/>
        <dbReference type="Rhea" id="RHEA-COMP:19087"/>
        <dbReference type="ChEBI" id="CHEBI:15378"/>
        <dbReference type="ChEBI" id="CHEBI:57856"/>
        <dbReference type="ChEBI" id="CHEBI:59789"/>
        <dbReference type="ChEBI" id="CHEBI:156461"/>
        <dbReference type="ChEBI" id="CHEBI:172880"/>
    </reaction>
    <physiologicalReaction direction="left-to-right" evidence="6">
        <dbReference type="Rhea" id="RHEA:78472"/>
    </physiologicalReaction>
</comment>
<dbReference type="Pfam" id="PF09445">
    <property type="entry name" value="Methyltransf_15"/>
    <property type="match status" value="1"/>
</dbReference>
<dbReference type="PANTHER" id="PTHR14741">
    <property type="entry name" value="S-ADENOSYLMETHIONINE-DEPENDENT METHYLTRANSFERASE RELATED"/>
    <property type="match status" value="1"/>
</dbReference>
<dbReference type="FunFam" id="3.40.50.150:FF:000432">
    <property type="entry name" value="Unplaced genomic scaffold supercont2.10, whole genome shotgun sequence"/>
    <property type="match status" value="1"/>
</dbReference>
<dbReference type="InterPro" id="IPR019012">
    <property type="entry name" value="RNA_cap_Gua-N2-MeTrfase"/>
</dbReference>
<evidence type="ECO:0000256" key="7">
    <source>
        <dbReference type="ARBA" id="ARBA00049790"/>
    </source>
</evidence>
<dbReference type="AlphaFoldDB" id="A0A0L0VEZ2"/>
<dbReference type="STRING" id="1165861.A0A0L0VEZ2"/>
<dbReference type="Gene3D" id="3.40.50.150">
    <property type="entry name" value="Vaccinia Virus protein VP39"/>
    <property type="match status" value="1"/>
</dbReference>
<name>A0A0L0VEZ2_9BASI</name>